<dbReference type="Proteomes" id="UP000265520">
    <property type="component" value="Unassembled WGS sequence"/>
</dbReference>
<name>A0A392UD88_9FABA</name>
<evidence type="ECO:0000313" key="1">
    <source>
        <dbReference type="EMBL" id="MCI71483.1"/>
    </source>
</evidence>
<dbReference type="EMBL" id="LXQA010797157">
    <property type="protein sequence ID" value="MCI71483.1"/>
    <property type="molecule type" value="Genomic_DNA"/>
</dbReference>
<organism evidence="1 2">
    <name type="scientific">Trifolium medium</name>
    <dbReference type="NCBI Taxonomy" id="97028"/>
    <lineage>
        <taxon>Eukaryota</taxon>
        <taxon>Viridiplantae</taxon>
        <taxon>Streptophyta</taxon>
        <taxon>Embryophyta</taxon>
        <taxon>Tracheophyta</taxon>
        <taxon>Spermatophyta</taxon>
        <taxon>Magnoliopsida</taxon>
        <taxon>eudicotyledons</taxon>
        <taxon>Gunneridae</taxon>
        <taxon>Pentapetalae</taxon>
        <taxon>rosids</taxon>
        <taxon>fabids</taxon>
        <taxon>Fabales</taxon>
        <taxon>Fabaceae</taxon>
        <taxon>Papilionoideae</taxon>
        <taxon>50 kb inversion clade</taxon>
        <taxon>NPAAA clade</taxon>
        <taxon>Hologalegina</taxon>
        <taxon>IRL clade</taxon>
        <taxon>Trifolieae</taxon>
        <taxon>Trifolium</taxon>
    </lineage>
</organism>
<comment type="caution">
    <text evidence="1">The sequence shown here is derived from an EMBL/GenBank/DDBJ whole genome shotgun (WGS) entry which is preliminary data.</text>
</comment>
<accession>A0A392UD88</accession>
<reference evidence="1 2" key="1">
    <citation type="journal article" date="2018" name="Front. Plant Sci.">
        <title>Red Clover (Trifolium pratense) and Zigzag Clover (T. medium) - A Picture of Genomic Similarities and Differences.</title>
        <authorList>
            <person name="Dluhosova J."/>
            <person name="Istvanek J."/>
            <person name="Nedelnik J."/>
            <person name="Repkova J."/>
        </authorList>
    </citation>
    <scope>NUCLEOTIDE SEQUENCE [LARGE SCALE GENOMIC DNA]</scope>
    <source>
        <strain evidence="2">cv. 10/8</strain>
        <tissue evidence="1">Leaf</tissue>
    </source>
</reference>
<sequence>FLGSFWPWRGAQGCWRGAQARLQEAGLALAIAQRVALDGATRGVACRCGFGHCRLRGAQRGWRGARARCLFIS</sequence>
<evidence type="ECO:0000313" key="2">
    <source>
        <dbReference type="Proteomes" id="UP000265520"/>
    </source>
</evidence>
<keyword evidence="2" id="KW-1185">Reference proteome</keyword>
<protein>
    <submittedName>
        <fullName evidence="1">Uncharacterized protein</fullName>
    </submittedName>
</protein>
<feature type="non-terminal residue" evidence="1">
    <location>
        <position position="1"/>
    </location>
</feature>
<dbReference type="AlphaFoldDB" id="A0A392UD88"/>
<proteinExistence type="predicted"/>